<dbReference type="InterPro" id="IPR035965">
    <property type="entry name" value="PAS-like_dom_sf"/>
</dbReference>
<dbReference type="PANTHER" id="PTHR33121:SF23">
    <property type="entry name" value="CYCLIC DI-GMP PHOSPHODIESTERASE PDEB"/>
    <property type="match status" value="1"/>
</dbReference>
<dbReference type="PROSITE" id="PS50883">
    <property type="entry name" value="EAL"/>
    <property type="match status" value="1"/>
</dbReference>
<feature type="transmembrane region" description="Helical" evidence="2">
    <location>
        <begin position="297"/>
        <end position="315"/>
    </location>
</feature>
<dbReference type="InterPro" id="IPR011623">
    <property type="entry name" value="7TMR_DISM_rcpt_extracell_dom1"/>
</dbReference>
<feature type="transmembrane region" description="Helical" evidence="2">
    <location>
        <begin position="355"/>
        <end position="377"/>
    </location>
</feature>
<dbReference type="eggNOG" id="COG2202">
    <property type="taxonomic scope" value="Bacteria"/>
</dbReference>
<evidence type="ECO:0000259" key="7">
    <source>
        <dbReference type="PROSITE" id="PS50887"/>
    </source>
</evidence>
<dbReference type="Gene3D" id="3.20.20.450">
    <property type="entry name" value="EAL domain"/>
    <property type="match status" value="1"/>
</dbReference>
<feature type="transmembrane region" description="Helical" evidence="2">
    <location>
        <begin position="266"/>
        <end position="285"/>
    </location>
</feature>
<dbReference type="eggNOG" id="COG5001">
    <property type="taxonomic scope" value="Bacteria"/>
</dbReference>
<evidence type="ECO:0000259" key="4">
    <source>
        <dbReference type="PROSITE" id="PS50112"/>
    </source>
</evidence>
<dbReference type="Pfam" id="PF00990">
    <property type="entry name" value="GGDEF"/>
    <property type="match status" value="1"/>
</dbReference>
<dbReference type="SMART" id="SM00091">
    <property type="entry name" value="PAS"/>
    <property type="match status" value="1"/>
</dbReference>
<dbReference type="InterPro" id="IPR050706">
    <property type="entry name" value="Cyclic-di-GMP_PDE-like"/>
</dbReference>
<dbReference type="KEGG" id="hch:HCH_05755"/>
<dbReference type="Proteomes" id="UP000000238">
    <property type="component" value="Chromosome"/>
</dbReference>
<evidence type="ECO:0000256" key="2">
    <source>
        <dbReference type="SAM" id="Phobius"/>
    </source>
</evidence>
<keyword evidence="2" id="KW-1133">Transmembrane helix</keyword>
<dbReference type="HOGENOM" id="CLU_000445_53_1_6"/>
<dbReference type="Gene3D" id="2.60.40.2380">
    <property type="match status" value="1"/>
</dbReference>
<feature type="domain" description="PAC" evidence="5">
    <location>
        <begin position="496"/>
        <end position="547"/>
    </location>
</feature>
<dbReference type="InterPro" id="IPR011622">
    <property type="entry name" value="7TMR_DISM_rcpt_extracell_dom2"/>
</dbReference>
<protein>
    <submittedName>
        <fullName evidence="8">Predicted signal transduction protein containing a membrane domain, an EAL and a GGDEF domain</fullName>
    </submittedName>
</protein>
<feature type="chain" id="PRO_5004215216" evidence="3">
    <location>
        <begin position="39"/>
        <end position="966"/>
    </location>
</feature>
<feature type="signal peptide" evidence="3">
    <location>
        <begin position="1"/>
        <end position="38"/>
    </location>
</feature>
<dbReference type="CDD" id="cd01948">
    <property type="entry name" value="EAL"/>
    <property type="match status" value="1"/>
</dbReference>
<sequence length="966" mass="107743">MSRRSIIFQMYPTPRLAHTLSAVAAMALLCLMSLHAQADDVNVHAGEFPPTIPQVRHFAAEIGSSELEQARQSLRIAPKISASQINFGFTGKEHWFAFGLLNRSSDSRELFLNLGNPLLDNIELFLFRLGESQPEYAISSGAQRPFHERPINHPNFVFPLQLAGDTGYEVVIKVDATSSIQVPMSLWEPSQFTAYNHKEASLSGALLGVIGIMAAYNLMLFLFLRDKGYLYFTAALGGYALAEASLCGLAYAYFWPDNPTWNAKSLVFFINLCLAALALFTRSFLSLPERLPAIARGFAHIAGWCLLCALLAFFASNTAMLKLSLLNIAITPMFGYLTGLYLLRSNFRPARYFTLAYTFLVFASIVFCAGKVGLLPLNSLTGHATQFGVVGMVLALSLALADRLKGEKSAREFAQLQATENLEKYRAIYENSLEGMFRLDAKGALMACNPAFAQLLGACNEKELVSNTRDLSGMIPLQEDARRLFFLSLKQYGHVFGFEARCQRLDGKQFWATIFARQVVTPGGAGFVEGSIVDITEKKENEQQLHYLARHDPLTGLLNRTEFEYRLNNALVRSREQGLQHALLFMDLDQFKIVNDTSGHAAGDELLRQIAVMFRQHLRERDSLARLGGDEFGILLERCGIEKASEIAHRLRNEVSEFRFALKEKVFSVGVSIGIVPITAATPSIEEIFSLADTACYAAKDAGRNRIIVHNEKTGEIIRRQSEMQVVTALQEAIKQNQLVLYKQNIGALKPELRGERYEILVRLKQGADILPPGAFLPAAERYNIIRSLDRWVIDAYFKWLHARPGQLERLSQVNINLSSQTINDSEFADFLLTAFTKYSIPLDKVCFEITESSAISSLVETTALVQNMRAKGIKFALDDFGSGFSSYSYLKSLPVNSLKIDGSFVRDILSDPVDLAMVRSITEVAHIMGLNVVAEFVENEETVERLKSLDVDFVQGYHIHKPMPL</sequence>
<dbReference type="PANTHER" id="PTHR33121">
    <property type="entry name" value="CYCLIC DI-GMP PHOSPHODIESTERASE PDEF"/>
    <property type="match status" value="1"/>
</dbReference>
<keyword evidence="9" id="KW-1185">Reference proteome</keyword>
<reference evidence="8 9" key="1">
    <citation type="journal article" date="2005" name="Nucleic Acids Res.">
        <title>Genomic blueprint of Hahella chejuensis, a marine microbe producing an algicidal agent.</title>
        <authorList>
            <person name="Jeong H."/>
            <person name="Yim J.H."/>
            <person name="Lee C."/>
            <person name="Choi S.-H."/>
            <person name="Park Y.K."/>
            <person name="Yoon S.H."/>
            <person name="Hur C.-G."/>
            <person name="Kang H.-Y."/>
            <person name="Kim D."/>
            <person name="Lee H.H."/>
            <person name="Park K.H."/>
            <person name="Park S.-H."/>
            <person name="Park H.-S."/>
            <person name="Lee H.K."/>
            <person name="Oh T.K."/>
            <person name="Kim J.F."/>
        </authorList>
    </citation>
    <scope>NUCLEOTIDE SEQUENCE [LARGE SCALE GENOMIC DNA]</scope>
    <source>
        <strain evidence="8 9">KCTC 2396</strain>
    </source>
</reference>
<evidence type="ECO:0000256" key="3">
    <source>
        <dbReference type="SAM" id="SignalP"/>
    </source>
</evidence>
<gene>
    <name evidence="8" type="ordered locus">HCH_05755</name>
</gene>
<keyword evidence="2" id="KW-0812">Transmembrane</keyword>
<evidence type="ECO:0000313" key="9">
    <source>
        <dbReference type="Proteomes" id="UP000000238"/>
    </source>
</evidence>
<evidence type="ECO:0000259" key="6">
    <source>
        <dbReference type="PROSITE" id="PS50883"/>
    </source>
</evidence>
<dbReference type="Pfam" id="PF13188">
    <property type="entry name" value="PAS_8"/>
    <property type="match status" value="1"/>
</dbReference>
<feature type="transmembrane region" description="Helical" evidence="2">
    <location>
        <begin position="321"/>
        <end position="343"/>
    </location>
</feature>
<dbReference type="InterPro" id="IPR000700">
    <property type="entry name" value="PAS-assoc_C"/>
</dbReference>
<dbReference type="Pfam" id="PF07695">
    <property type="entry name" value="7TMR-DISM_7TM"/>
    <property type="match status" value="1"/>
</dbReference>
<dbReference type="InterPro" id="IPR001633">
    <property type="entry name" value="EAL_dom"/>
</dbReference>
<dbReference type="STRING" id="349521.HCH_05755"/>
<dbReference type="Gene3D" id="3.30.70.270">
    <property type="match status" value="1"/>
</dbReference>
<feature type="domain" description="GGDEF" evidence="7">
    <location>
        <begin position="579"/>
        <end position="712"/>
    </location>
</feature>
<dbReference type="SUPFAM" id="SSF55073">
    <property type="entry name" value="Nucleotide cyclase"/>
    <property type="match status" value="1"/>
</dbReference>
<dbReference type="InterPro" id="IPR035919">
    <property type="entry name" value="EAL_sf"/>
</dbReference>
<dbReference type="InterPro" id="IPR043128">
    <property type="entry name" value="Rev_trsase/Diguanyl_cyclase"/>
</dbReference>
<dbReference type="EMBL" id="CP000155">
    <property type="protein sequence ID" value="ABC32406.1"/>
    <property type="molecule type" value="Genomic_DNA"/>
</dbReference>
<feature type="transmembrane region" description="Helical" evidence="2">
    <location>
        <begin position="230"/>
        <end position="254"/>
    </location>
</feature>
<dbReference type="PROSITE" id="PS50113">
    <property type="entry name" value="PAC"/>
    <property type="match status" value="1"/>
</dbReference>
<proteinExistence type="predicted"/>
<evidence type="ECO:0000259" key="5">
    <source>
        <dbReference type="PROSITE" id="PS50113"/>
    </source>
</evidence>
<dbReference type="Gene3D" id="3.30.450.20">
    <property type="entry name" value="PAS domain"/>
    <property type="match status" value="1"/>
</dbReference>
<comment type="cofactor">
    <cofactor evidence="1">
        <name>Mg(2+)</name>
        <dbReference type="ChEBI" id="CHEBI:18420"/>
    </cofactor>
</comment>
<feature type="transmembrane region" description="Helical" evidence="2">
    <location>
        <begin position="202"/>
        <end position="223"/>
    </location>
</feature>
<dbReference type="AlphaFoldDB" id="Q2SAB8"/>
<organism evidence="8 9">
    <name type="scientific">Hahella chejuensis (strain KCTC 2396)</name>
    <dbReference type="NCBI Taxonomy" id="349521"/>
    <lineage>
        <taxon>Bacteria</taxon>
        <taxon>Pseudomonadati</taxon>
        <taxon>Pseudomonadota</taxon>
        <taxon>Gammaproteobacteria</taxon>
        <taxon>Oceanospirillales</taxon>
        <taxon>Hahellaceae</taxon>
        <taxon>Hahella</taxon>
    </lineage>
</organism>
<dbReference type="SUPFAM" id="SSF141868">
    <property type="entry name" value="EAL domain-like"/>
    <property type="match status" value="1"/>
</dbReference>
<accession>Q2SAB8</accession>
<keyword evidence="2" id="KW-0472">Membrane</keyword>
<dbReference type="CDD" id="cd00130">
    <property type="entry name" value="PAS"/>
    <property type="match status" value="1"/>
</dbReference>
<dbReference type="GO" id="GO:0071111">
    <property type="term" value="F:cyclic-guanylate-specific phosphodiesterase activity"/>
    <property type="evidence" value="ECO:0007669"/>
    <property type="project" value="InterPro"/>
</dbReference>
<dbReference type="InterPro" id="IPR029787">
    <property type="entry name" value="Nucleotide_cyclase"/>
</dbReference>
<dbReference type="SMART" id="SM00052">
    <property type="entry name" value="EAL"/>
    <property type="match status" value="1"/>
</dbReference>
<feature type="domain" description="EAL" evidence="6">
    <location>
        <begin position="723"/>
        <end position="966"/>
    </location>
</feature>
<dbReference type="RefSeq" id="WP_011399465.1">
    <property type="nucleotide sequence ID" value="NC_007645.1"/>
</dbReference>
<dbReference type="SUPFAM" id="SSF55785">
    <property type="entry name" value="PYP-like sensor domain (PAS domain)"/>
    <property type="match status" value="1"/>
</dbReference>
<dbReference type="InterPro" id="IPR000014">
    <property type="entry name" value="PAS"/>
</dbReference>
<dbReference type="PROSITE" id="PS50887">
    <property type="entry name" value="GGDEF"/>
    <property type="match status" value="1"/>
</dbReference>
<feature type="transmembrane region" description="Helical" evidence="2">
    <location>
        <begin position="383"/>
        <end position="401"/>
    </location>
</feature>
<dbReference type="FunFam" id="3.30.70.270:FF:000001">
    <property type="entry name" value="Diguanylate cyclase domain protein"/>
    <property type="match status" value="1"/>
</dbReference>
<name>Q2SAB8_HAHCH</name>
<feature type="domain" description="PAS" evidence="4">
    <location>
        <begin position="421"/>
        <end position="457"/>
    </location>
</feature>
<keyword evidence="3" id="KW-0732">Signal</keyword>
<dbReference type="Pfam" id="PF07696">
    <property type="entry name" value="7TMR-DISMED2"/>
    <property type="match status" value="1"/>
</dbReference>
<evidence type="ECO:0000313" key="8">
    <source>
        <dbReference type="EMBL" id="ABC32406.1"/>
    </source>
</evidence>
<evidence type="ECO:0000256" key="1">
    <source>
        <dbReference type="ARBA" id="ARBA00001946"/>
    </source>
</evidence>
<dbReference type="NCBIfam" id="TIGR00254">
    <property type="entry name" value="GGDEF"/>
    <property type="match status" value="1"/>
</dbReference>
<dbReference type="NCBIfam" id="TIGR00229">
    <property type="entry name" value="sensory_box"/>
    <property type="match status" value="1"/>
</dbReference>
<dbReference type="OrthoDB" id="9787514at2"/>
<dbReference type="PROSITE" id="PS50112">
    <property type="entry name" value="PAS"/>
    <property type="match status" value="1"/>
</dbReference>
<dbReference type="InterPro" id="IPR000160">
    <property type="entry name" value="GGDEF_dom"/>
</dbReference>
<dbReference type="SMART" id="SM00267">
    <property type="entry name" value="GGDEF"/>
    <property type="match status" value="1"/>
</dbReference>
<dbReference type="Pfam" id="PF00563">
    <property type="entry name" value="EAL"/>
    <property type="match status" value="1"/>
</dbReference>
<dbReference type="CDD" id="cd01949">
    <property type="entry name" value="GGDEF"/>
    <property type="match status" value="1"/>
</dbReference>